<dbReference type="PROSITE" id="PS50910">
    <property type="entry name" value="HEPN"/>
    <property type="match status" value="1"/>
</dbReference>
<evidence type="ECO:0000313" key="2">
    <source>
        <dbReference type="EMBL" id="PSI00732.1"/>
    </source>
</evidence>
<dbReference type="AlphaFoldDB" id="A0A2P7EBY1"/>
<feature type="domain" description="HEPN" evidence="1">
    <location>
        <begin position="11"/>
        <end position="117"/>
    </location>
</feature>
<dbReference type="Proteomes" id="UP000240206">
    <property type="component" value="Unassembled WGS sequence"/>
</dbReference>
<organism evidence="2 3">
    <name type="scientific">Synechococcus lacustris str. Tous</name>
    <dbReference type="NCBI Taxonomy" id="1910958"/>
    <lineage>
        <taxon>Bacteria</taxon>
        <taxon>Bacillati</taxon>
        <taxon>Cyanobacteriota</taxon>
        <taxon>Cyanophyceae</taxon>
        <taxon>Synechococcales</taxon>
        <taxon>Synechococcaceae</taxon>
        <taxon>Synechococcus</taxon>
    </lineage>
</organism>
<dbReference type="InterPro" id="IPR007842">
    <property type="entry name" value="HEPN_dom"/>
</dbReference>
<gene>
    <name evidence="2" type="ORF">C7K08_11595</name>
</gene>
<dbReference type="SMART" id="SM00748">
    <property type="entry name" value="HEPN"/>
    <property type="match status" value="1"/>
</dbReference>
<dbReference type="Pfam" id="PF05168">
    <property type="entry name" value="HEPN"/>
    <property type="match status" value="1"/>
</dbReference>
<sequence>MSPTEDALLLMRLVERHLGSLRGCLDQGTFADEDWGFLAQQTLEKLLKAFLVFRSKEPPRSHSLQRLLQELAECDQVVLLAPELLELDDFAVLARYDSEPTPLPAERRKILELLEELQVQLLAQLL</sequence>
<accession>A0A2P7EBY1</accession>
<keyword evidence="3" id="KW-1185">Reference proteome</keyword>
<dbReference type="RefSeq" id="WP_106500770.1">
    <property type="nucleotide sequence ID" value="NZ_PXVC01000081.1"/>
</dbReference>
<name>A0A2P7EBY1_9SYNE</name>
<evidence type="ECO:0000259" key="1">
    <source>
        <dbReference type="PROSITE" id="PS50910"/>
    </source>
</evidence>
<dbReference type="Gene3D" id="1.20.120.330">
    <property type="entry name" value="Nucleotidyltransferases domain 2"/>
    <property type="match status" value="1"/>
</dbReference>
<comment type="caution">
    <text evidence="2">The sequence shown here is derived from an EMBL/GenBank/DDBJ whole genome shotgun (WGS) entry which is preliminary data.</text>
</comment>
<reference evidence="3" key="1">
    <citation type="submission" date="2018-03" db="EMBL/GenBank/DDBJ databases">
        <title>Ecological and genomic features of two cosmopolitan and abundant freshwater picocyanobacteria.</title>
        <authorList>
            <person name="Cabello-Yeves P.J."/>
            <person name="Picazo A."/>
            <person name="Camacho A."/>
            <person name="Callieri C."/>
            <person name="Rosselli R."/>
            <person name="Roda-Garcia J."/>
            <person name="Coutinho F.H."/>
            <person name="Rodriguez-Valera F."/>
        </authorList>
    </citation>
    <scope>NUCLEOTIDE SEQUENCE [LARGE SCALE GENOMIC DNA]</scope>
    <source>
        <strain evidence="3">Tous</strain>
    </source>
</reference>
<dbReference type="STRING" id="1910958.BTM30_06255"/>
<dbReference type="EMBL" id="PXVC01000081">
    <property type="protein sequence ID" value="PSI00732.1"/>
    <property type="molecule type" value="Genomic_DNA"/>
</dbReference>
<protein>
    <recommendedName>
        <fullName evidence="1">HEPN domain-containing protein</fullName>
    </recommendedName>
</protein>
<evidence type="ECO:0000313" key="3">
    <source>
        <dbReference type="Proteomes" id="UP000240206"/>
    </source>
</evidence>
<proteinExistence type="predicted"/>
<dbReference type="SUPFAM" id="SSF81593">
    <property type="entry name" value="Nucleotidyltransferase substrate binding subunit/domain"/>
    <property type="match status" value="1"/>
</dbReference>